<keyword evidence="3" id="KW-1185">Reference proteome</keyword>
<evidence type="ECO:0000313" key="3">
    <source>
        <dbReference type="Proteomes" id="UP000003688"/>
    </source>
</evidence>
<accession>B9XE81</accession>
<protein>
    <submittedName>
        <fullName evidence="2">Uncharacterized protein</fullName>
    </submittedName>
</protein>
<feature type="region of interest" description="Disordered" evidence="1">
    <location>
        <begin position="661"/>
        <end position="706"/>
    </location>
</feature>
<feature type="compositionally biased region" description="Basic and acidic residues" evidence="1">
    <location>
        <begin position="76"/>
        <end position="88"/>
    </location>
</feature>
<dbReference type="STRING" id="320771.Cflav_PD4635"/>
<name>B9XE81_PEDPL</name>
<evidence type="ECO:0000313" key="2">
    <source>
        <dbReference type="EMBL" id="EEF61972.1"/>
    </source>
</evidence>
<dbReference type="AlphaFoldDB" id="B9XE81"/>
<evidence type="ECO:0000256" key="1">
    <source>
        <dbReference type="SAM" id="MobiDB-lite"/>
    </source>
</evidence>
<dbReference type="OrthoDB" id="179859at2"/>
<comment type="caution">
    <text evidence="2">The sequence shown here is derived from an EMBL/GenBank/DDBJ whole genome shotgun (WGS) entry which is preliminary data.</text>
</comment>
<sequence length="706" mass="80176">MKLPAPAFVANPATNSYMQQTLETDLMDLQAALRKEKVPAKQRESILEEYRDEREKIQQYTESLEKWQDPPWTLGGDEKPKEPKPELGEIKVPGGLPGEFADYFRGSIAFHGGRTNEARLIWEKLLERPKEERQFRSTWTAYMLGRVAGTEEDQLKYYKQVRELVKAGLRDSLGLATASLGWEAQVNLHQKNFERALQLYLEQYAGGDSTAVLSLRFAAMESLSGDPATLEALAKNPRTRKVITAFLISQAKPPRFENAVPAVNAWLAAVEAAGMRDVEAAEQLALAAYQNGEMELAQHWIDRSRNSTTAQWLQAKLLLRAGKIQKAAAVLSLVAQRLPVEQPGTNEAPQGTFPNSLYMNNPGNWPEERTAPSQVLAELGVLHLARREYLESLDALLRSGYWEDAAYVAERVLSVDELKGYVDSHWPLEEQEEQKTVDGKKEAEETMPWYEEITPQVQSERIRYLLARRLTRLSRGAEARAYFPKKIETSYEQLMTHLTSGYNESLPPDQRGRELFEAAKILRHQGMELIGTELAPDWHVDNGRNERGVDDETRRTNELAKVLVPSKDELNRYQRHKTDPDVRFHYRYQAAFIAWDGAKLMPNNSDETAKMLWSAGVWLKDRDPKTADIFYKALVKRCRKTALGEEADRTRWFPELDEAGNIIPGKDRRSKRVEEPMPSDNEAPNGITPALPPPEEILTPSPEATN</sequence>
<proteinExistence type="predicted"/>
<reference evidence="2 3" key="1">
    <citation type="journal article" date="2011" name="J. Bacteriol.">
        <title>Genome sequence of 'Pedosphaera parvula' Ellin514, an aerobic Verrucomicrobial isolate from pasture soil.</title>
        <authorList>
            <person name="Kant R."/>
            <person name="van Passel M.W."/>
            <person name="Sangwan P."/>
            <person name="Palva A."/>
            <person name="Lucas S."/>
            <person name="Copeland A."/>
            <person name="Lapidus A."/>
            <person name="Glavina Del Rio T."/>
            <person name="Dalin E."/>
            <person name="Tice H."/>
            <person name="Bruce D."/>
            <person name="Goodwin L."/>
            <person name="Pitluck S."/>
            <person name="Chertkov O."/>
            <person name="Larimer F.W."/>
            <person name="Land M.L."/>
            <person name="Hauser L."/>
            <person name="Brettin T.S."/>
            <person name="Detter J.C."/>
            <person name="Han S."/>
            <person name="de Vos W.M."/>
            <person name="Janssen P.H."/>
            <person name="Smidt H."/>
        </authorList>
    </citation>
    <scope>NUCLEOTIDE SEQUENCE [LARGE SCALE GENOMIC DNA]</scope>
    <source>
        <strain evidence="2 3">Ellin514</strain>
    </source>
</reference>
<dbReference type="RefSeq" id="WP_007414129.1">
    <property type="nucleotide sequence ID" value="NZ_ABOX02000007.1"/>
</dbReference>
<gene>
    <name evidence="2" type="ORF">Cflav_PD4635</name>
</gene>
<organism evidence="2 3">
    <name type="scientific">Pedosphaera parvula (strain Ellin514)</name>
    <dbReference type="NCBI Taxonomy" id="320771"/>
    <lineage>
        <taxon>Bacteria</taxon>
        <taxon>Pseudomonadati</taxon>
        <taxon>Verrucomicrobiota</taxon>
        <taxon>Pedosphaerae</taxon>
        <taxon>Pedosphaerales</taxon>
        <taxon>Pedosphaeraceae</taxon>
        <taxon>Pedosphaera</taxon>
    </lineage>
</organism>
<feature type="region of interest" description="Disordered" evidence="1">
    <location>
        <begin position="68"/>
        <end position="88"/>
    </location>
</feature>
<dbReference type="EMBL" id="ABOX02000007">
    <property type="protein sequence ID" value="EEF61972.1"/>
    <property type="molecule type" value="Genomic_DNA"/>
</dbReference>
<dbReference type="Proteomes" id="UP000003688">
    <property type="component" value="Unassembled WGS sequence"/>
</dbReference>